<protein>
    <recommendedName>
        <fullName evidence="4">Actin-like ATPase domain-containing protein</fullName>
    </recommendedName>
</protein>
<name>A0AA39CEX3_9EURO</name>
<dbReference type="PANTHER" id="PTHR14187:SF5">
    <property type="entry name" value="HEAT SHOCK 70 KDA PROTEIN 12A"/>
    <property type="match status" value="1"/>
</dbReference>
<dbReference type="InterPro" id="IPR043129">
    <property type="entry name" value="ATPase_NBD"/>
</dbReference>
<feature type="compositionally biased region" description="Low complexity" evidence="1">
    <location>
        <begin position="69"/>
        <end position="78"/>
    </location>
</feature>
<dbReference type="AlphaFoldDB" id="A0AA39CEX3"/>
<gene>
    <name evidence="2" type="ORF">H2200_009824</name>
</gene>
<dbReference type="SUPFAM" id="SSF53067">
    <property type="entry name" value="Actin-like ATPase domain"/>
    <property type="match status" value="1"/>
</dbReference>
<dbReference type="EMBL" id="JAPDRK010000015">
    <property type="protein sequence ID" value="KAJ9605975.1"/>
    <property type="molecule type" value="Genomic_DNA"/>
</dbReference>
<keyword evidence="3" id="KW-1185">Reference proteome</keyword>
<dbReference type="Gene3D" id="3.30.420.40">
    <property type="match status" value="1"/>
</dbReference>
<dbReference type="CDD" id="cd10170">
    <property type="entry name" value="ASKHA_NBD_HSP70"/>
    <property type="match status" value="1"/>
</dbReference>
<comment type="caution">
    <text evidence="2">The sequence shown here is derived from an EMBL/GenBank/DDBJ whole genome shotgun (WGS) entry which is preliminary data.</text>
</comment>
<evidence type="ECO:0008006" key="4">
    <source>
        <dbReference type="Google" id="ProtNLM"/>
    </source>
</evidence>
<accession>A0AA39CEX3</accession>
<dbReference type="Proteomes" id="UP001172673">
    <property type="component" value="Unassembled WGS sequence"/>
</dbReference>
<sequence>MPKRTRPDKVRQPPRRAKKRYVPPKAQPWDETESEAEWTQDSASEPEEGPGEDSTPESGDESVSKVGQTTTSESSSTEHSLSKPKTKPDESDPFLWKLIASLDLGTKFSKAAFTVVPGTTPASNHASRAGPDTLIWDNGSEYDKTQFSYTKAPDSDTWTFRCGYEVDRAEQTGIIHVEDIIPGLKPAVFGEAGGLSDQTREKISRLPETPEDGDLVQQLKTCGQDGKAFESVGIGYFVMLARERWWFMLQRIAEDKKDIGVPYYEYISQYKGWKPPPTLKIEVAIPLPAKLDVIQTQRILGSLMAAGIPNPYPWPESMCIVEYQLRREPPESIHGKVVLVIDAGAASGSMRTEWVGGSFLNAKFMEWLLENTELESIFKVHSVCLKSWQKLLHDIEQEFEKGKQSFRFRDSENLILRVPGLPHIPDSMICEKGKIIVTQDQLKNIWAPSTKRMCESAEDTIKEAGKVDQIILCGGSSRNEYLRKVIREHFHHYEVRFPQKQAAGSIPVAMGAVELSQDKQIITKRNIAYGFCIGWWQHWDDFPDGTFPDECKLVNEWDSIARVFITHFFFLPCSSVDMKCEFRVRGWRQLPLGQAAMDSDASGRLCWPIEEELFYCTGKLDTDKPIEEVALAIEAANNKIDILAMPKPLKFSIDYEEACGRWARTRTRNNKEKNKAWLDIEYEIILQLDGECMTFEILIPAEGHFRGQNRDPSKDMHIPVDYNIAALFQHIQTE</sequence>
<dbReference type="Gene3D" id="3.90.640.10">
    <property type="entry name" value="Actin, Chain A, domain 4"/>
    <property type="match status" value="1"/>
</dbReference>
<proteinExistence type="predicted"/>
<feature type="region of interest" description="Disordered" evidence="1">
    <location>
        <begin position="1"/>
        <end position="90"/>
    </location>
</feature>
<evidence type="ECO:0000313" key="3">
    <source>
        <dbReference type="Proteomes" id="UP001172673"/>
    </source>
</evidence>
<feature type="compositionally biased region" description="Acidic residues" evidence="1">
    <location>
        <begin position="30"/>
        <end position="60"/>
    </location>
</feature>
<feature type="compositionally biased region" description="Basic residues" evidence="1">
    <location>
        <begin position="12"/>
        <end position="22"/>
    </location>
</feature>
<dbReference type="PANTHER" id="PTHR14187">
    <property type="entry name" value="ALPHA KINASE/ELONGATION FACTOR 2 KINASE"/>
    <property type="match status" value="1"/>
</dbReference>
<evidence type="ECO:0000256" key="1">
    <source>
        <dbReference type="SAM" id="MobiDB-lite"/>
    </source>
</evidence>
<evidence type="ECO:0000313" key="2">
    <source>
        <dbReference type="EMBL" id="KAJ9605975.1"/>
    </source>
</evidence>
<organism evidence="2 3">
    <name type="scientific">Cladophialophora chaetospira</name>
    <dbReference type="NCBI Taxonomy" id="386627"/>
    <lineage>
        <taxon>Eukaryota</taxon>
        <taxon>Fungi</taxon>
        <taxon>Dikarya</taxon>
        <taxon>Ascomycota</taxon>
        <taxon>Pezizomycotina</taxon>
        <taxon>Eurotiomycetes</taxon>
        <taxon>Chaetothyriomycetidae</taxon>
        <taxon>Chaetothyriales</taxon>
        <taxon>Herpotrichiellaceae</taxon>
        <taxon>Cladophialophora</taxon>
    </lineage>
</organism>
<feature type="compositionally biased region" description="Basic and acidic residues" evidence="1">
    <location>
        <begin position="1"/>
        <end position="11"/>
    </location>
</feature>
<reference evidence="2" key="1">
    <citation type="submission" date="2022-10" db="EMBL/GenBank/DDBJ databases">
        <title>Culturing micro-colonial fungi from biological soil crusts in the Mojave desert and describing Neophaeococcomyces mojavensis, and introducing the new genera and species Taxawa tesnikishii.</title>
        <authorList>
            <person name="Kurbessoian T."/>
            <person name="Stajich J.E."/>
        </authorList>
    </citation>
    <scope>NUCLEOTIDE SEQUENCE</scope>
    <source>
        <strain evidence="2">TK_41</strain>
    </source>
</reference>